<proteinExistence type="predicted"/>
<keyword evidence="1" id="KW-1133">Transmembrane helix</keyword>
<dbReference type="EMBL" id="JACHHG010000018">
    <property type="protein sequence ID" value="MBB6099980.1"/>
    <property type="molecule type" value="Genomic_DNA"/>
</dbReference>
<evidence type="ECO:0000313" key="3">
    <source>
        <dbReference type="Proteomes" id="UP000569951"/>
    </source>
</evidence>
<evidence type="ECO:0000313" key="2">
    <source>
        <dbReference type="EMBL" id="MBB6099980.1"/>
    </source>
</evidence>
<dbReference type="RefSeq" id="WP_183988718.1">
    <property type="nucleotide sequence ID" value="NZ_JACHHG010000018.1"/>
</dbReference>
<accession>A0A841I6D2</accession>
<reference evidence="2 3" key="1">
    <citation type="submission" date="2020-08" db="EMBL/GenBank/DDBJ databases">
        <title>Genomic Encyclopedia of Type Strains, Phase IV (KMG-IV): sequencing the most valuable type-strain genomes for metagenomic binning, comparative biology and taxonomic classification.</title>
        <authorList>
            <person name="Goeker M."/>
        </authorList>
    </citation>
    <scope>NUCLEOTIDE SEQUENCE [LARGE SCALE GENOMIC DNA]</scope>
    <source>
        <strain evidence="2 3">DSM 21458</strain>
    </source>
</reference>
<organism evidence="2 3">
    <name type="scientific">Deinobacterium chartae</name>
    <dbReference type="NCBI Taxonomy" id="521158"/>
    <lineage>
        <taxon>Bacteria</taxon>
        <taxon>Thermotogati</taxon>
        <taxon>Deinococcota</taxon>
        <taxon>Deinococci</taxon>
        <taxon>Deinococcales</taxon>
        <taxon>Deinococcaceae</taxon>
        <taxon>Deinobacterium</taxon>
    </lineage>
</organism>
<comment type="caution">
    <text evidence="2">The sequence shown here is derived from an EMBL/GenBank/DDBJ whole genome shotgun (WGS) entry which is preliminary data.</text>
</comment>
<keyword evidence="1" id="KW-0472">Membrane</keyword>
<sequence length="47" mass="4949">MSSLEVMLILVAVIVFGIGGTAWIVRLINRGDKGADTGSDDASQQSR</sequence>
<feature type="transmembrane region" description="Helical" evidence="1">
    <location>
        <begin position="6"/>
        <end position="25"/>
    </location>
</feature>
<name>A0A841I6D2_9DEIO</name>
<keyword evidence="3" id="KW-1185">Reference proteome</keyword>
<gene>
    <name evidence="2" type="ORF">HNR42_003441</name>
</gene>
<keyword evidence="1" id="KW-0812">Transmembrane</keyword>
<dbReference type="Proteomes" id="UP000569951">
    <property type="component" value="Unassembled WGS sequence"/>
</dbReference>
<evidence type="ECO:0000256" key="1">
    <source>
        <dbReference type="SAM" id="Phobius"/>
    </source>
</evidence>
<protein>
    <submittedName>
        <fullName evidence="2">Uncharacterized protein</fullName>
    </submittedName>
</protein>
<dbReference type="AlphaFoldDB" id="A0A841I6D2"/>